<keyword evidence="3" id="KW-1185">Reference proteome</keyword>
<feature type="compositionally biased region" description="Pro residues" evidence="1">
    <location>
        <begin position="21"/>
        <end position="35"/>
    </location>
</feature>
<proteinExistence type="predicted"/>
<dbReference type="EMBL" id="NESQ01000006">
    <property type="protein sequence ID" value="PUU83872.1"/>
    <property type="molecule type" value="Genomic_DNA"/>
</dbReference>
<feature type="compositionally biased region" description="Basic and acidic residues" evidence="1">
    <location>
        <begin position="258"/>
        <end position="271"/>
    </location>
</feature>
<feature type="compositionally biased region" description="Basic and acidic residues" evidence="1">
    <location>
        <begin position="313"/>
        <end position="325"/>
    </location>
</feature>
<evidence type="ECO:0000313" key="3">
    <source>
        <dbReference type="Proteomes" id="UP000244722"/>
    </source>
</evidence>
<dbReference type="Proteomes" id="UP000244722">
    <property type="component" value="Unassembled WGS sequence"/>
</dbReference>
<feature type="region of interest" description="Disordered" evidence="1">
    <location>
        <begin position="1"/>
        <end position="37"/>
    </location>
</feature>
<feature type="region of interest" description="Disordered" evidence="1">
    <location>
        <begin position="252"/>
        <end position="271"/>
    </location>
</feature>
<feature type="compositionally biased region" description="Polar residues" evidence="1">
    <location>
        <begin position="1"/>
        <end position="20"/>
    </location>
</feature>
<comment type="caution">
    <text evidence="2">The sequence shown here is derived from an EMBL/GenBank/DDBJ whole genome shotgun (WGS) entry which is preliminary data.</text>
</comment>
<gene>
    <name evidence="2" type="ORF">B9Z19DRAFT_962316</name>
</gene>
<feature type="region of interest" description="Disordered" evidence="1">
    <location>
        <begin position="299"/>
        <end position="340"/>
    </location>
</feature>
<reference evidence="2 3" key="1">
    <citation type="submission" date="2017-04" db="EMBL/GenBank/DDBJ databases">
        <title>Draft genome sequence of Tuber borchii Vittad., a whitish edible truffle.</title>
        <authorList>
            <consortium name="DOE Joint Genome Institute"/>
            <person name="Murat C."/>
            <person name="Kuo A."/>
            <person name="Barry K.W."/>
            <person name="Clum A."/>
            <person name="Dockter R.B."/>
            <person name="Fauchery L."/>
            <person name="Iotti M."/>
            <person name="Kohler A."/>
            <person name="Labutti K."/>
            <person name="Lindquist E.A."/>
            <person name="Lipzen A."/>
            <person name="Ohm R.A."/>
            <person name="Wang M."/>
            <person name="Grigoriev I.V."/>
            <person name="Zambonelli A."/>
            <person name="Martin F.M."/>
        </authorList>
    </citation>
    <scope>NUCLEOTIDE SEQUENCE [LARGE SCALE GENOMIC DNA]</scope>
    <source>
        <strain evidence="2 3">Tbo3840</strain>
    </source>
</reference>
<dbReference type="STRING" id="42251.A0A2T7A842"/>
<name>A0A2T7A842_TUBBO</name>
<organism evidence="2 3">
    <name type="scientific">Tuber borchii</name>
    <name type="common">White truffle</name>
    <dbReference type="NCBI Taxonomy" id="42251"/>
    <lineage>
        <taxon>Eukaryota</taxon>
        <taxon>Fungi</taxon>
        <taxon>Dikarya</taxon>
        <taxon>Ascomycota</taxon>
        <taxon>Pezizomycotina</taxon>
        <taxon>Pezizomycetes</taxon>
        <taxon>Pezizales</taxon>
        <taxon>Tuberaceae</taxon>
        <taxon>Tuber</taxon>
    </lineage>
</organism>
<accession>A0A2T7A842</accession>
<evidence type="ECO:0000256" key="1">
    <source>
        <dbReference type="SAM" id="MobiDB-lite"/>
    </source>
</evidence>
<protein>
    <submittedName>
        <fullName evidence="2">Uncharacterized protein</fullName>
    </submittedName>
</protein>
<evidence type="ECO:0000313" key="2">
    <source>
        <dbReference type="EMBL" id="PUU83872.1"/>
    </source>
</evidence>
<dbReference type="AlphaFoldDB" id="A0A2T7A842"/>
<dbReference type="OrthoDB" id="5321570at2759"/>
<sequence length="390" mass="44407">MGSKQQSSKAFASWNTSSRVPPQPQAPSPPSPLPLPEVLTEATKTEKQLFAAAVFRTPETLASKSCNLKTSSEDFQCRERDLVKALPPRLLQSPSTSGRIANRWACKVHEALDGALLEALFYKIRYEAWGTHLNSLVPVKDKDAQELVANLRIITAYWIPLEDYEKLYMASPPRDDMYQDTDCDGCLLAAIAGDIVCLEAMRIAIYSRKHRGGRLVPWLDAWIRTHGKDALHRIRERSETVGRIIRNARRVSLTTREQQAKKDKREREKSFRDELRYRDRKLKYSDPFSLEAKSYWEDKKPDGPFADSHAIPRRREPGPIDRVDGPDPNPHETTGPGAHSFYGNHFNPFDVYYNSDDDPFPAAESGYTSEYSAVNIPEHHQEIERNGGWI</sequence>